<dbReference type="InterPro" id="IPR011051">
    <property type="entry name" value="RmlC_Cupin_sf"/>
</dbReference>
<comment type="caution">
    <text evidence="2">The sequence shown here is derived from an EMBL/GenBank/DDBJ whole genome shotgun (WGS) entry which is preliminary data.</text>
</comment>
<dbReference type="Pfam" id="PF05899">
    <property type="entry name" value="Cupin_3"/>
    <property type="match status" value="1"/>
</dbReference>
<organism evidence="2 3">
    <name type="scientific">Nocardioides mangrovi</name>
    <dbReference type="NCBI Taxonomy" id="2874580"/>
    <lineage>
        <taxon>Bacteria</taxon>
        <taxon>Bacillati</taxon>
        <taxon>Actinomycetota</taxon>
        <taxon>Actinomycetes</taxon>
        <taxon>Propionibacteriales</taxon>
        <taxon>Nocardioidaceae</taxon>
        <taxon>Nocardioides</taxon>
    </lineage>
</organism>
<evidence type="ECO:0000259" key="1">
    <source>
        <dbReference type="Pfam" id="PF05899"/>
    </source>
</evidence>
<accession>A0ABS7UAW3</accession>
<gene>
    <name evidence="2" type="ORF">K8U61_08180</name>
</gene>
<dbReference type="PANTHER" id="PTHR40943">
    <property type="entry name" value="CYTOPLASMIC PROTEIN-RELATED"/>
    <property type="match status" value="1"/>
</dbReference>
<name>A0ABS7UAW3_9ACTN</name>
<feature type="domain" description="(S)-ureidoglycine aminohydrolase cupin" evidence="1">
    <location>
        <begin position="22"/>
        <end position="93"/>
    </location>
</feature>
<keyword evidence="3" id="KW-1185">Reference proteome</keyword>
<dbReference type="InterPro" id="IPR008579">
    <property type="entry name" value="UGlyAH_Cupin_dom"/>
</dbReference>
<dbReference type="EMBL" id="JAIQZJ010000003">
    <property type="protein sequence ID" value="MBZ5738138.1"/>
    <property type="molecule type" value="Genomic_DNA"/>
</dbReference>
<dbReference type="Proteomes" id="UP000780875">
    <property type="component" value="Unassembled WGS sequence"/>
</dbReference>
<dbReference type="SUPFAM" id="SSF51182">
    <property type="entry name" value="RmlC-like cupins"/>
    <property type="match status" value="1"/>
</dbReference>
<reference evidence="2 3" key="1">
    <citation type="submission" date="2021-09" db="EMBL/GenBank/DDBJ databases">
        <title>Whole genome sequence of Nocardioides sp. GBK3QG-3.</title>
        <authorList>
            <person name="Tuo L."/>
        </authorList>
    </citation>
    <scope>NUCLEOTIDE SEQUENCE [LARGE SCALE GENOMIC DNA]</scope>
    <source>
        <strain evidence="2 3">GBK3QG-3</strain>
    </source>
</reference>
<dbReference type="RefSeq" id="WP_224122510.1">
    <property type="nucleotide sequence ID" value="NZ_JAIQZJ010000003.1"/>
</dbReference>
<evidence type="ECO:0000313" key="2">
    <source>
        <dbReference type="EMBL" id="MBZ5738138.1"/>
    </source>
</evidence>
<evidence type="ECO:0000313" key="3">
    <source>
        <dbReference type="Proteomes" id="UP000780875"/>
    </source>
</evidence>
<protein>
    <submittedName>
        <fullName evidence="2">Cupin domain-containing protein</fullName>
    </submittedName>
</protein>
<sequence>MSRAVTNVFTAEVGEDRTHVLAELGETEVGVWEMGPGTEEDTEVDEVFVVLAGRGTVAFEDGEVVDLAPGVAVRLTAGERTTWTVTEPLRKVYVAH</sequence>
<proteinExistence type="predicted"/>
<dbReference type="InterPro" id="IPR014710">
    <property type="entry name" value="RmlC-like_jellyroll"/>
</dbReference>
<dbReference type="PANTHER" id="PTHR40943:SF1">
    <property type="entry name" value="CYTOPLASMIC PROTEIN"/>
    <property type="match status" value="1"/>
</dbReference>
<dbReference type="Gene3D" id="2.60.120.10">
    <property type="entry name" value="Jelly Rolls"/>
    <property type="match status" value="1"/>
</dbReference>